<dbReference type="Proteomes" id="UP000032027">
    <property type="component" value="Chromosome"/>
</dbReference>
<reference evidence="1 2" key="2">
    <citation type="journal article" date="2016" name="ISME J.">
        <title>Physiological and genomic characterization of two novel marine thaumarchaeal strains indicates niche differentiation.</title>
        <authorList>
            <person name="Bayer B."/>
            <person name="Vojvoda J."/>
            <person name="Offre P."/>
            <person name="Alves R.J."/>
            <person name="Elisabeth N.H."/>
            <person name="Garcia J.A."/>
            <person name="Volland J.M."/>
            <person name="Srivastava A."/>
            <person name="Schleper C."/>
            <person name="Herndl G.J."/>
        </authorList>
    </citation>
    <scope>NUCLEOTIDE SEQUENCE [LARGE SCALE GENOMIC DNA]</scope>
    <source>
        <strain evidence="1 2">D3C</strain>
    </source>
</reference>
<dbReference type="GeneID" id="41600251"/>
<dbReference type="KEGG" id="nid:NPIRD3C_1103"/>
<sequence>MKQTSKFKTISKKHVQKKKNHLYNNDNSFIGVECPYCESNGSFIFWSQSDTVGHCPQCSKNWVEYQGMIWTF</sequence>
<protein>
    <submittedName>
        <fullName evidence="1">Uncharacterized protein</fullName>
    </submittedName>
</protein>
<organism evidence="1 2">
    <name type="scientific">Nitrosopumilus piranensis</name>
    <dbReference type="NCBI Taxonomy" id="1582439"/>
    <lineage>
        <taxon>Archaea</taxon>
        <taxon>Nitrososphaerota</taxon>
        <taxon>Nitrososphaeria</taxon>
        <taxon>Nitrosopumilales</taxon>
        <taxon>Nitrosopumilaceae</taxon>
        <taxon>Nitrosopumilus</taxon>
    </lineage>
</organism>
<dbReference type="InterPro" id="IPR023407">
    <property type="entry name" value="Ribosomal_eS27_Zn-bd_dom_sf"/>
</dbReference>
<dbReference type="STRING" id="1582439.NPIRD3C_1103"/>
<name>A0A0C5BZ89_9ARCH</name>
<keyword evidence="2" id="KW-1185">Reference proteome</keyword>
<dbReference type="Gene3D" id="2.20.25.100">
    <property type="entry name" value="Zn-binding ribosomal proteins"/>
    <property type="match status" value="1"/>
</dbReference>
<dbReference type="HOGENOM" id="CLU_2712617_0_0_2"/>
<dbReference type="AlphaFoldDB" id="A0A0C5BZ89"/>
<gene>
    <name evidence="1" type="ORF">NPIRD3C_1103</name>
</gene>
<evidence type="ECO:0000313" key="1">
    <source>
        <dbReference type="EMBL" id="AJM92315.1"/>
    </source>
</evidence>
<evidence type="ECO:0000313" key="2">
    <source>
        <dbReference type="Proteomes" id="UP000032027"/>
    </source>
</evidence>
<proteinExistence type="predicted"/>
<dbReference type="RefSeq" id="WP_148703184.1">
    <property type="nucleotide sequence ID" value="NZ_CP010868.1"/>
</dbReference>
<dbReference type="PATRIC" id="fig|1582439.9.peg.1136"/>
<reference evidence="1 2" key="3">
    <citation type="journal article" date="2019" name="Int. J. Syst. Evol. Microbiol.">
        <title>Nitrosopumilus adriaticus sp. nov. and Nitrosopumilus piranensis sp. nov., two ammonia-oxidizing archaea from the Adriatic Sea and members of the class Nitrososphaeria.</title>
        <authorList>
            <person name="Bayer B."/>
            <person name="Vojvoda J."/>
            <person name="Reinthaler T."/>
            <person name="Reyes C."/>
            <person name="Pinto M."/>
            <person name="Herndl G.J."/>
        </authorList>
    </citation>
    <scope>NUCLEOTIDE SEQUENCE [LARGE SCALE GENOMIC DNA]</scope>
    <source>
        <strain evidence="1 2">D3C</strain>
    </source>
</reference>
<dbReference type="EMBL" id="CP010868">
    <property type="protein sequence ID" value="AJM92315.1"/>
    <property type="molecule type" value="Genomic_DNA"/>
</dbReference>
<accession>A0A0C5BZ89</accession>
<reference evidence="2" key="1">
    <citation type="submission" date="2015-02" db="EMBL/GenBank/DDBJ databases">
        <title>Characterization of two novel Thaumarchaeota isolated from the Northern Adriatic Sea.</title>
        <authorList>
            <person name="Bayer B."/>
            <person name="Vojvoda J."/>
            <person name="Offre P."/>
            <person name="Srivastava A."/>
            <person name="Elisabeth N."/>
            <person name="Garcia J.A.L."/>
            <person name="Schleper C."/>
            <person name="Herndl G.J."/>
        </authorList>
    </citation>
    <scope>NUCLEOTIDE SEQUENCE [LARGE SCALE GENOMIC DNA]</scope>
    <source>
        <strain evidence="2">D3C</strain>
    </source>
</reference>